<feature type="region of interest" description="Disordered" evidence="1">
    <location>
        <begin position="476"/>
        <end position="568"/>
    </location>
</feature>
<comment type="caution">
    <text evidence="2">The sequence shown here is derived from an EMBL/GenBank/DDBJ whole genome shotgun (WGS) entry which is preliminary data.</text>
</comment>
<evidence type="ECO:0000313" key="3">
    <source>
        <dbReference type="Proteomes" id="UP000683000"/>
    </source>
</evidence>
<organism evidence="2 3">
    <name type="scientific">Boletus reticuloceps</name>
    <dbReference type="NCBI Taxonomy" id="495285"/>
    <lineage>
        <taxon>Eukaryota</taxon>
        <taxon>Fungi</taxon>
        <taxon>Dikarya</taxon>
        <taxon>Basidiomycota</taxon>
        <taxon>Agaricomycotina</taxon>
        <taxon>Agaricomycetes</taxon>
        <taxon>Agaricomycetidae</taxon>
        <taxon>Boletales</taxon>
        <taxon>Boletineae</taxon>
        <taxon>Boletaceae</taxon>
        <taxon>Boletoideae</taxon>
        <taxon>Boletus</taxon>
    </lineage>
</organism>
<feature type="region of interest" description="Disordered" evidence="1">
    <location>
        <begin position="1"/>
        <end position="135"/>
    </location>
</feature>
<dbReference type="EMBL" id="JAGFBS010000007">
    <property type="protein sequence ID" value="KAG6378063.1"/>
    <property type="molecule type" value="Genomic_DNA"/>
</dbReference>
<dbReference type="OrthoDB" id="2434934at2759"/>
<feature type="compositionally biased region" description="Polar residues" evidence="1">
    <location>
        <begin position="49"/>
        <end position="64"/>
    </location>
</feature>
<gene>
    <name evidence="2" type="ORF">JVT61DRAFT_13745</name>
</gene>
<evidence type="ECO:0000256" key="1">
    <source>
        <dbReference type="SAM" id="MobiDB-lite"/>
    </source>
</evidence>
<name>A0A8I3AC44_9AGAM</name>
<feature type="compositionally biased region" description="Polar residues" evidence="1">
    <location>
        <begin position="103"/>
        <end position="132"/>
    </location>
</feature>
<dbReference type="AlphaFoldDB" id="A0A8I3AC44"/>
<reference evidence="2" key="1">
    <citation type="submission" date="2021-03" db="EMBL/GenBank/DDBJ databases">
        <title>Evolutionary innovations through gain and loss of genes in the ectomycorrhizal Boletales.</title>
        <authorList>
            <person name="Wu G."/>
            <person name="Miyauchi S."/>
            <person name="Morin E."/>
            <person name="Yang Z.-L."/>
            <person name="Xu J."/>
            <person name="Martin F.M."/>
        </authorList>
    </citation>
    <scope>NUCLEOTIDE SEQUENCE</scope>
    <source>
        <strain evidence="2">BR01</strain>
    </source>
</reference>
<feature type="region of interest" description="Disordered" evidence="1">
    <location>
        <begin position="156"/>
        <end position="230"/>
    </location>
</feature>
<proteinExistence type="predicted"/>
<dbReference type="Proteomes" id="UP000683000">
    <property type="component" value="Unassembled WGS sequence"/>
</dbReference>
<keyword evidence="3" id="KW-1185">Reference proteome</keyword>
<feature type="compositionally biased region" description="Low complexity" evidence="1">
    <location>
        <begin position="78"/>
        <end position="90"/>
    </location>
</feature>
<accession>A0A8I3AC44</accession>
<feature type="compositionally biased region" description="Low complexity" evidence="1">
    <location>
        <begin position="536"/>
        <end position="550"/>
    </location>
</feature>
<evidence type="ECO:0000313" key="2">
    <source>
        <dbReference type="EMBL" id="KAG6378063.1"/>
    </source>
</evidence>
<sequence length="568" mass="59992">MLAFFKSPKSLAASENKTMSRLTLTIESTPVQDAPNATDSIDQAEGRVSSASIPTIDSAPTIQGLSPDAPQAQSHSTPLSDSPNLAASLAPPSPADAHGSAPSVHTQSSSQSDRPMQSQSQSALPYSPSSTVKDPRRFSFPSFSFLRSDAKQNKLRSVPPLVQTQPTSASKAPVKKSKTSRALSCSLSEPAASSEKRAKESAAIVRSVIVGHHNTSSDPKSNKSKPISKHDMARVKSQLLDPKTAAKVISHLRALPAHPNDSASNANVPIHAVCLDMLDKDIYEQYFSRFEPIATASLSTVSTVLADVHLIDLLTAPDMGIGAPVTAQGLFAGALPTAETVIEGIEQITPQLMALGYATGKAILPDHKGIIVPTDRISVLAYWWGFEVCLPPPTIAFLEAAESPGSALLGLLTAISLLNPGVREIIPFIRYIAQFVQCEWNLVKRVDGGKGVVCTATWVLPVALVPRAWDFPDPPLPHTEMGTVGQSTPTSPSINRFSATLATPKPSTEAPNGAPRSSSAFSAETKDEEDSRHVISSEPPVLPELVVSSPGSIDSARPGSAHREASAH</sequence>
<feature type="compositionally biased region" description="Polar residues" evidence="1">
    <location>
        <begin position="13"/>
        <end position="41"/>
    </location>
</feature>
<feature type="compositionally biased region" description="Polar residues" evidence="1">
    <location>
        <begin position="484"/>
        <end position="522"/>
    </location>
</feature>
<protein>
    <submittedName>
        <fullName evidence="2">Uncharacterized protein</fullName>
    </submittedName>
</protein>